<feature type="domain" description="Fork-head" evidence="12">
    <location>
        <begin position="321"/>
        <end position="407"/>
    </location>
</feature>
<comment type="subcellular location">
    <subcellularLocation>
        <location evidence="1 10">Nucleus</location>
    </subcellularLocation>
</comment>
<protein>
    <recommendedName>
        <fullName evidence="12">Fork-head domain-containing protein</fullName>
    </recommendedName>
</protein>
<dbReference type="Pfam" id="PF16159">
    <property type="entry name" value="FOXP-CC"/>
    <property type="match status" value="1"/>
</dbReference>
<reference evidence="13" key="1">
    <citation type="journal article" date="2023" name="Science">
        <title>Genome structures resolve the early diversification of teleost fishes.</title>
        <authorList>
            <person name="Parey E."/>
            <person name="Louis A."/>
            <person name="Montfort J."/>
            <person name="Bouchez O."/>
            <person name="Roques C."/>
            <person name="Iampietro C."/>
            <person name="Lluch J."/>
            <person name="Castinel A."/>
            <person name="Donnadieu C."/>
            <person name="Desvignes T."/>
            <person name="Floi Bucao C."/>
            <person name="Jouanno E."/>
            <person name="Wen M."/>
            <person name="Mejri S."/>
            <person name="Dirks R."/>
            <person name="Jansen H."/>
            <person name="Henkel C."/>
            <person name="Chen W.J."/>
            <person name="Zahm M."/>
            <person name="Cabau C."/>
            <person name="Klopp C."/>
            <person name="Thompson A.W."/>
            <person name="Robinson-Rechavi M."/>
            <person name="Braasch I."/>
            <person name="Lecointre G."/>
            <person name="Bobe J."/>
            <person name="Postlethwait J.H."/>
            <person name="Berthelot C."/>
            <person name="Roest Crollius H."/>
            <person name="Guiguen Y."/>
        </authorList>
    </citation>
    <scope>NUCLEOTIDE SEQUENCE</scope>
    <source>
        <strain evidence="13">NC1722</strain>
    </source>
</reference>
<evidence type="ECO:0000256" key="2">
    <source>
        <dbReference type="ARBA" id="ARBA00022491"/>
    </source>
</evidence>
<keyword evidence="14" id="KW-1185">Reference proteome</keyword>
<dbReference type="Proteomes" id="UP001221898">
    <property type="component" value="Unassembled WGS sequence"/>
</dbReference>
<dbReference type="InterPro" id="IPR036390">
    <property type="entry name" value="WH_DNA-bd_sf"/>
</dbReference>
<keyword evidence="9 10" id="KW-0539">Nucleus</keyword>
<dbReference type="InterPro" id="IPR047413">
    <property type="entry name" value="FH_FOXP3"/>
</dbReference>
<evidence type="ECO:0000313" key="13">
    <source>
        <dbReference type="EMBL" id="KAJ8404574.1"/>
    </source>
</evidence>
<dbReference type="Gene3D" id="1.10.10.10">
    <property type="entry name" value="Winged helix-like DNA-binding domain superfamily/Winged helix DNA-binding domain"/>
    <property type="match status" value="1"/>
</dbReference>
<feature type="compositionally biased region" description="Polar residues" evidence="11">
    <location>
        <begin position="143"/>
        <end position="152"/>
    </location>
</feature>
<keyword evidence="6" id="KW-0805">Transcription regulation</keyword>
<evidence type="ECO:0000256" key="7">
    <source>
        <dbReference type="ARBA" id="ARBA00023125"/>
    </source>
</evidence>
<dbReference type="Gene3D" id="1.20.5.340">
    <property type="match status" value="1"/>
</dbReference>
<gene>
    <name evidence="13" type="ORF">AAFF_G00334370</name>
</gene>
<keyword evidence="4" id="KW-0863">Zinc-finger</keyword>
<evidence type="ECO:0000256" key="11">
    <source>
        <dbReference type="SAM" id="MobiDB-lite"/>
    </source>
</evidence>
<dbReference type="GO" id="GO:0001227">
    <property type="term" value="F:DNA-binding transcription repressor activity, RNA polymerase II-specific"/>
    <property type="evidence" value="ECO:0007669"/>
    <property type="project" value="TreeGrafter"/>
</dbReference>
<evidence type="ECO:0000256" key="5">
    <source>
        <dbReference type="ARBA" id="ARBA00022833"/>
    </source>
</evidence>
<keyword evidence="2" id="KW-0678">Repressor</keyword>
<evidence type="ECO:0000313" key="14">
    <source>
        <dbReference type="Proteomes" id="UP001221898"/>
    </source>
</evidence>
<feature type="compositionally biased region" description="Acidic residues" evidence="11">
    <location>
        <begin position="22"/>
        <end position="32"/>
    </location>
</feature>
<evidence type="ECO:0000256" key="4">
    <source>
        <dbReference type="ARBA" id="ARBA00022771"/>
    </source>
</evidence>
<dbReference type="PRINTS" id="PR00053">
    <property type="entry name" value="FORKHEAD"/>
</dbReference>
<dbReference type="CDD" id="cd20066">
    <property type="entry name" value="FH_FOXP3"/>
    <property type="match status" value="1"/>
</dbReference>
<dbReference type="AlphaFoldDB" id="A0AAD7SL12"/>
<sequence>MSGKEGERQGCGGTTRGRQQQQEEEEEEEEERVEQPGTICWHEGRSSLQPPAQSSTPQVSFPFLVGPGGRSLITASQLQVILLQQCGTRDGNKQILHFSQHRPSVLRRGTQTLPQDVSSVPASGLASDAAPTPVCKVEASEGQRGTSPQYTNHAPLRSSLKQSSSHTGQRDSAPHSRREGGSFLFVDGLCQWPGCEDEFQEYSGFLKHLSVAHRAGARSLSQWQAQRDVVQHMETQLTLEKQRLLAMQLHLHLPEPSAAYSEEEQSLVMSPPLSRADAHAPPQRAHREVQLLPQAYWHTPTPQSLPGIIPSIECYKYNNIRPPYTYAHLIRWAILESLEKQLTLSEIYHWFTTMFYYFRHNTATWKNAVRHNLSLHKCFVRVEGGKGAVWTVDEAEFQKRKGQKFTRDHEVAWLAPYSFLCPQETRAASQTGSY</sequence>
<accession>A0AAD7SL12</accession>
<feature type="compositionally biased region" description="Basic and acidic residues" evidence="11">
    <location>
        <begin position="168"/>
        <end position="179"/>
    </location>
</feature>
<dbReference type="SMART" id="SM00339">
    <property type="entry name" value="FH"/>
    <property type="match status" value="1"/>
</dbReference>
<evidence type="ECO:0000256" key="8">
    <source>
        <dbReference type="ARBA" id="ARBA00023163"/>
    </source>
</evidence>
<dbReference type="Pfam" id="PF00250">
    <property type="entry name" value="Forkhead"/>
    <property type="match status" value="1"/>
</dbReference>
<dbReference type="InterPro" id="IPR032354">
    <property type="entry name" value="FOXP-CC"/>
</dbReference>
<organism evidence="13 14">
    <name type="scientific">Aldrovandia affinis</name>
    <dbReference type="NCBI Taxonomy" id="143900"/>
    <lineage>
        <taxon>Eukaryota</taxon>
        <taxon>Metazoa</taxon>
        <taxon>Chordata</taxon>
        <taxon>Craniata</taxon>
        <taxon>Vertebrata</taxon>
        <taxon>Euteleostomi</taxon>
        <taxon>Actinopterygii</taxon>
        <taxon>Neopterygii</taxon>
        <taxon>Teleostei</taxon>
        <taxon>Notacanthiformes</taxon>
        <taxon>Halosauridae</taxon>
        <taxon>Aldrovandia</taxon>
    </lineage>
</organism>
<dbReference type="GO" id="GO:0000978">
    <property type="term" value="F:RNA polymerase II cis-regulatory region sequence-specific DNA binding"/>
    <property type="evidence" value="ECO:0007669"/>
    <property type="project" value="TreeGrafter"/>
</dbReference>
<feature type="region of interest" description="Disordered" evidence="11">
    <location>
        <begin position="115"/>
        <end position="179"/>
    </location>
</feature>
<feature type="compositionally biased region" description="Polar residues" evidence="11">
    <location>
        <begin position="46"/>
        <end position="55"/>
    </location>
</feature>
<dbReference type="PANTHER" id="PTHR45796:SF2">
    <property type="entry name" value="FORKHEAD BOX P3"/>
    <property type="match status" value="1"/>
</dbReference>
<dbReference type="InterPro" id="IPR030456">
    <property type="entry name" value="TF_fork_head_CS_2"/>
</dbReference>
<evidence type="ECO:0000259" key="12">
    <source>
        <dbReference type="PROSITE" id="PS50039"/>
    </source>
</evidence>
<dbReference type="PANTHER" id="PTHR45796">
    <property type="entry name" value="FORKHEAD BOX P, ISOFORM C"/>
    <property type="match status" value="1"/>
</dbReference>
<dbReference type="EMBL" id="JAINUG010000052">
    <property type="protein sequence ID" value="KAJ8404574.1"/>
    <property type="molecule type" value="Genomic_DNA"/>
</dbReference>
<name>A0AAD7SL12_9TELE</name>
<feature type="region of interest" description="Disordered" evidence="11">
    <location>
        <begin position="1"/>
        <end position="55"/>
    </location>
</feature>
<dbReference type="GO" id="GO:0005634">
    <property type="term" value="C:nucleus"/>
    <property type="evidence" value="ECO:0007669"/>
    <property type="project" value="UniProtKB-SubCell"/>
</dbReference>
<feature type="DNA-binding region" description="Fork-head" evidence="10">
    <location>
        <begin position="321"/>
        <end position="407"/>
    </location>
</feature>
<dbReference type="SUPFAM" id="SSF46785">
    <property type="entry name" value="Winged helix' DNA-binding domain"/>
    <property type="match status" value="1"/>
</dbReference>
<dbReference type="GO" id="GO:0008270">
    <property type="term" value="F:zinc ion binding"/>
    <property type="evidence" value="ECO:0007669"/>
    <property type="project" value="UniProtKB-KW"/>
</dbReference>
<evidence type="ECO:0000256" key="9">
    <source>
        <dbReference type="ARBA" id="ARBA00023242"/>
    </source>
</evidence>
<keyword evidence="8" id="KW-0804">Transcription</keyword>
<dbReference type="FunFam" id="1.10.10.10:FF:000010">
    <property type="entry name" value="Forkhead box P2 isoform B"/>
    <property type="match status" value="1"/>
</dbReference>
<evidence type="ECO:0000256" key="10">
    <source>
        <dbReference type="PROSITE-ProRule" id="PRU00089"/>
    </source>
</evidence>
<proteinExistence type="predicted"/>
<evidence type="ECO:0000256" key="1">
    <source>
        <dbReference type="ARBA" id="ARBA00004123"/>
    </source>
</evidence>
<dbReference type="InterPro" id="IPR036388">
    <property type="entry name" value="WH-like_DNA-bd_sf"/>
</dbReference>
<keyword evidence="7 10" id="KW-0238">DNA-binding</keyword>
<evidence type="ECO:0000256" key="3">
    <source>
        <dbReference type="ARBA" id="ARBA00022723"/>
    </source>
</evidence>
<keyword evidence="3" id="KW-0479">Metal-binding</keyword>
<dbReference type="PROSITE" id="PS50039">
    <property type="entry name" value="FORK_HEAD_3"/>
    <property type="match status" value="1"/>
</dbReference>
<dbReference type="PROSITE" id="PS00658">
    <property type="entry name" value="FORK_HEAD_2"/>
    <property type="match status" value="1"/>
</dbReference>
<keyword evidence="5" id="KW-0862">Zinc</keyword>
<comment type="caution">
    <text evidence="13">The sequence shown here is derived from an EMBL/GenBank/DDBJ whole genome shotgun (WGS) entry which is preliminary data.</text>
</comment>
<dbReference type="InterPro" id="IPR050998">
    <property type="entry name" value="FOXP"/>
</dbReference>
<dbReference type="InterPro" id="IPR001766">
    <property type="entry name" value="Fork_head_dom"/>
</dbReference>
<evidence type="ECO:0000256" key="6">
    <source>
        <dbReference type="ARBA" id="ARBA00023015"/>
    </source>
</evidence>